<comment type="caution">
    <text evidence="2">The sequence shown here is derived from an EMBL/GenBank/DDBJ whole genome shotgun (WGS) entry which is preliminary data.</text>
</comment>
<evidence type="ECO:0000313" key="3">
    <source>
        <dbReference type="Proteomes" id="UP001165663"/>
    </source>
</evidence>
<feature type="compositionally biased region" description="Basic residues" evidence="1">
    <location>
        <begin position="50"/>
        <end position="60"/>
    </location>
</feature>
<reference evidence="2" key="1">
    <citation type="submission" date="2022-07" db="EMBL/GenBank/DDBJ databases">
        <title>Mycobacterium kiyosense sp. nov., scotochromogenic slow-glowing species isolated from respiratory specimens.</title>
        <authorList>
            <person name="Fukano H."/>
            <person name="Kazumi Y."/>
            <person name="Sakagami N."/>
            <person name="Ato M."/>
            <person name="Mitarai S."/>
            <person name="Hoshino Y."/>
        </authorList>
    </citation>
    <scope>NUCLEOTIDE SEQUENCE</scope>
    <source>
        <strain evidence="2">SRL2020-028</strain>
    </source>
</reference>
<gene>
    <name evidence="2" type="ORF">SRL2020028_50840</name>
</gene>
<evidence type="ECO:0000313" key="2">
    <source>
        <dbReference type="EMBL" id="GLB85828.1"/>
    </source>
</evidence>
<dbReference type="EMBL" id="BRXE01000101">
    <property type="protein sequence ID" value="GLB85828.1"/>
    <property type="molecule type" value="Genomic_DNA"/>
</dbReference>
<evidence type="ECO:0000256" key="1">
    <source>
        <dbReference type="SAM" id="MobiDB-lite"/>
    </source>
</evidence>
<dbReference type="Proteomes" id="UP001165663">
    <property type="component" value="Unassembled WGS sequence"/>
</dbReference>
<dbReference type="AlphaFoldDB" id="A0AA37Q066"/>
<accession>A0AA37Q066</accession>
<name>A0AA37Q066_9MYCO</name>
<proteinExistence type="predicted"/>
<protein>
    <submittedName>
        <fullName evidence="2">Uncharacterized protein</fullName>
    </submittedName>
</protein>
<sequence length="60" mass="7124">MGSGRIFYVSMIGIDREFATQGTHQRMRWMGHCRLMPDLSVSEDQDPHRDRRYHSSRRGD</sequence>
<feature type="region of interest" description="Disordered" evidence="1">
    <location>
        <begin position="39"/>
        <end position="60"/>
    </location>
</feature>
<organism evidence="2 3">
    <name type="scientific">Mycobacterium kiyosense</name>
    <dbReference type="NCBI Taxonomy" id="2871094"/>
    <lineage>
        <taxon>Bacteria</taxon>
        <taxon>Bacillati</taxon>
        <taxon>Actinomycetota</taxon>
        <taxon>Actinomycetes</taxon>
        <taxon>Mycobacteriales</taxon>
        <taxon>Mycobacteriaceae</taxon>
        <taxon>Mycobacterium</taxon>
    </lineage>
</organism>